<name>A0A974NYE0_9SPHN</name>
<proteinExistence type="predicted"/>
<evidence type="ECO:0000313" key="1">
    <source>
        <dbReference type="EMBL" id="QQV79369.1"/>
    </source>
</evidence>
<dbReference type="AlphaFoldDB" id="A0A974NYE0"/>
<keyword evidence="1" id="KW-0614">Plasmid</keyword>
<keyword evidence="2" id="KW-1185">Reference proteome</keyword>
<geneLocation type="plasmid" evidence="1 2">
    <name>punnamed1</name>
</geneLocation>
<organism evidence="1 2">
    <name type="scientific">Sphingomonas aliaeris</name>
    <dbReference type="NCBI Taxonomy" id="2759526"/>
    <lineage>
        <taxon>Bacteria</taxon>
        <taxon>Pseudomonadati</taxon>
        <taxon>Pseudomonadota</taxon>
        <taxon>Alphaproteobacteria</taxon>
        <taxon>Sphingomonadales</taxon>
        <taxon>Sphingomonadaceae</taxon>
        <taxon>Sphingomonas</taxon>
    </lineage>
</organism>
<accession>A0A974NYE0</accession>
<dbReference type="EMBL" id="CP061036">
    <property type="protein sequence ID" value="QQV79369.1"/>
    <property type="molecule type" value="Genomic_DNA"/>
</dbReference>
<protein>
    <submittedName>
        <fullName evidence="1">Uncharacterized protein</fullName>
    </submittedName>
</protein>
<evidence type="ECO:0000313" key="2">
    <source>
        <dbReference type="Proteomes" id="UP000595894"/>
    </source>
</evidence>
<dbReference type="KEGG" id="sari:H5J25_18980"/>
<dbReference type="Proteomes" id="UP000595894">
    <property type="component" value="Plasmid punnamed1"/>
</dbReference>
<reference evidence="2" key="1">
    <citation type="submission" date="2020-09" db="EMBL/GenBank/DDBJ databases">
        <title>Sphingomonas sp., a new species isolated from pork steak.</title>
        <authorList>
            <person name="Heidler von Heilborn D."/>
        </authorList>
    </citation>
    <scope>NUCLEOTIDE SEQUENCE [LARGE SCALE GENOMIC DNA]</scope>
    <source>
        <plasmid evidence="2">punnamed1</plasmid>
    </source>
</reference>
<sequence>MQLLGPTRPDPVWQAERAGWRCYVFGNGCGYRAGTRLAAAWERGFAAAARSSDPTGLML</sequence>
<gene>
    <name evidence="1" type="ORF">H5J25_18980</name>
</gene>